<protein>
    <recommendedName>
        <fullName evidence="3">ESX secretion-associated protein EspG</fullName>
    </recommendedName>
</protein>
<evidence type="ECO:0000313" key="2">
    <source>
        <dbReference type="Proteomes" id="UP001500610"/>
    </source>
</evidence>
<dbReference type="RefSeq" id="WP_226028171.1">
    <property type="nucleotide sequence ID" value="NZ_BAABIV010000016.1"/>
</dbReference>
<evidence type="ECO:0008006" key="3">
    <source>
        <dbReference type="Google" id="ProtNLM"/>
    </source>
</evidence>
<proteinExistence type="predicted"/>
<organism evidence="1 2">
    <name type="scientific">Streptomyces hyderabadensis</name>
    <dbReference type="NCBI Taxonomy" id="598549"/>
    <lineage>
        <taxon>Bacteria</taxon>
        <taxon>Bacillati</taxon>
        <taxon>Actinomycetota</taxon>
        <taxon>Actinomycetes</taxon>
        <taxon>Kitasatosporales</taxon>
        <taxon>Streptomycetaceae</taxon>
        <taxon>Streptomyces</taxon>
    </lineage>
</organism>
<gene>
    <name evidence="1" type="ORF">GCM10023257_41610</name>
</gene>
<comment type="caution">
    <text evidence="1">The sequence shown here is derived from an EMBL/GenBank/DDBJ whole genome shotgun (WGS) entry which is preliminary data.</text>
</comment>
<name>A0ABP9IF73_9ACTN</name>
<keyword evidence="2" id="KW-1185">Reference proteome</keyword>
<dbReference type="EMBL" id="BAABIV010000016">
    <property type="protein sequence ID" value="GAA4995502.1"/>
    <property type="molecule type" value="Genomic_DNA"/>
</dbReference>
<sequence>MTPTESPTPPADYRLLLPEGWFRILLDPDQRDGSVDALVERQFRGIDNAPHLKEELRADLRRRAAKAYRGGGIELYLSLQAAGPFTVPASLLVTLAPLRHAEPLPPDDLARVLAEEAEATEDGSGDAGSPLPEIAVEELTAGTAVRVRRLTRQPGGNGPDGPDGPQAAHASVSVEYHLPVPGTTAYLLLTFSTPLEPIADAMAGLFDAIAGSLTWTE</sequence>
<evidence type="ECO:0000313" key="1">
    <source>
        <dbReference type="EMBL" id="GAA4995502.1"/>
    </source>
</evidence>
<accession>A0ABP9IF73</accession>
<reference evidence="2" key="1">
    <citation type="journal article" date="2019" name="Int. J. Syst. Evol. Microbiol.">
        <title>The Global Catalogue of Microorganisms (GCM) 10K type strain sequencing project: providing services to taxonomists for standard genome sequencing and annotation.</title>
        <authorList>
            <consortium name="The Broad Institute Genomics Platform"/>
            <consortium name="The Broad Institute Genome Sequencing Center for Infectious Disease"/>
            <person name="Wu L."/>
            <person name="Ma J."/>
        </authorList>
    </citation>
    <scope>NUCLEOTIDE SEQUENCE [LARGE SCALE GENOMIC DNA]</scope>
    <source>
        <strain evidence="2">JCM 17657</strain>
    </source>
</reference>
<dbReference type="Proteomes" id="UP001500610">
    <property type="component" value="Unassembled WGS sequence"/>
</dbReference>